<dbReference type="Gene3D" id="3.30.1300.30">
    <property type="entry name" value="GSPII I/J protein-like"/>
    <property type="match status" value="1"/>
</dbReference>
<evidence type="ECO:0000256" key="3">
    <source>
        <dbReference type="ARBA" id="ARBA00022448"/>
    </source>
</evidence>
<reference evidence="12 13" key="1">
    <citation type="journal article" date="2016" name="Antonie Van Leeuwenhoek">
        <title>Denitratimonas tolerans gen. nov., sp. nov., a denitrifying bacterium isolated from a bioreactor for tannery wastewater treatment.</title>
        <authorList>
            <person name="Han S.I."/>
            <person name="Kim J.O."/>
            <person name="Lee Y.R."/>
            <person name="Ekpeghere K.I."/>
            <person name="Koh S.C."/>
            <person name="Whang K.S."/>
        </authorList>
    </citation>
    <scope>NUCLEOTIDE SEQUENCE [LARGE SCALE GENOMIC DNA]</scope>
    <source>
        <strain evidence="12 13">KACC 17565</strain>
    </source>
</reference>
<accession>A0AAW9R166</accession>
<evidence type="ECO:0000259" key="11">
    <source>
        <dbReference type="Pfam" id="PF21687"/>
    </source>
</evidence>
<dbReference type="Pfam" id="PF21687">
    <property type="entry name" value="T2SSK_1st"/>
    <property type="match status" value="1"/>
</dbReference>
<comment type="caution">
    <text evidence="12">The sequence shown here is derived from an EMBL/GenBank/DDBJ whole genome shotgun (WGS) entry which is preliminary data.</text>
</comment>
<organism evidence="12 13">
    <name type="scientific">Denitratimonas tolerans</name>
    <dbReference type="NCBI Taxonomy" id="1338420"/>
    <lineage>
        <taxon>Bacteria</taxon>
        <taxon>Pseudomonadati</taxon>
        <taxon>Pseudomonadota</taxon>
        <taxon>Gammaproteobacteria</taxon>
        <taxon>Lysobacterales</taxon>
        <taxon>Lysobacteraceae</taxon>
        <taxon>Denitratimonas</taxon>
    </lineage>
</organism>
<dbReference type="InterPro" id="IPR045584">
    <property type="entry name" value="Pilin-like"/>
</dbReference>
<dbReference type="Proteomes" id="UP001364472">
    <property type="component" value="Unassembled WGS sequence"/>
</dbReference>
<gene>
    <name evidence="12" type="primary">gspK</name>
    <name evidence="12" type="ORF">WB794_02035</name>
</gene>
<evidence type="ECO:0000313" key="12">
    <source>
        <dbReference type="EMBL" id="MEJ1248459.1"/>
    </source>
</evidence>
<evidence type="ECO:0000256" key="5">
    <source>
        <dbReference type="ARBA" id="ARBA00022519"/>
    </source>
</evidence>
<dbReference type="Gene3D" id="1.10.40.60">
    <property type="entry name" value="EpsJ-like"/>
    <property type="match status" value="2"/>
</dbReference>
<dbReference type="SUPFAM" id="SSF54523">
    <property type="entry name" value="Pili subunits"/>
    <property type="match status" value="1"/>
</dbReference>
<comment type="subcellular location">
    <subcellularLocation>
        <location evidence="1 10">Cell inner membrane</location>
    </subcellularLocation>
</comment>
<evidence type="ECO:0000256" key="1">
    <source>
        <dbReference type="ARBA" id="ARBA00004533"/>
    </source>
</evidence>
<dbReference type="InterPro" id="IPR038072">
    <property type="entry name" value="GspK_central_sf"/>
</dbReference>
<comment type="similarity">
    <text evidence="2 10">Belongs to the GSP K family.</text>
</comment>
<feature type="domain" description="T2SS protein K first SAM-like" evidence="11">
    <location>
        <begin position="103"/>
        <end position="204"/>
    </location>
</feature>
<keyword evidence="6" id="KW-0812">Transmembrane</keyword>
<dbReference type="NCBIfam" id="NF037980">
    <property type="entry name" value="T2SS_GspK"/>
    <property type="match status" value="1"/>
</dbReference>
<keyword evidence="3 10" id="KW-0813">Transport</keyword>
<dbReference type="RefSeq" id="WP_337334175.1">
    <property type="nucleotide sequence ID" value="NZ_JBBDHC010000002.1"/>
</dbReference>
<dbReference type="PANTHER" id="PTHR38831:SF1">
    <property type="entry name" value="TYPE II SECRETION SYSTEM PROTEIN K-RELATED"/>
    <property type="match status" value="1"/>
</dbReference>
<keyword evidence="8" id="KW-1133">Transmembrane helix</keyword>
<evidence type="ECO:0000256" key="9">
    <source>
        <dbReference type="ARBA" id="ARBA00023136"/>
    </source>
</evidence>
<sequence length="307" mass="33126">MSARRQRGVALLAAVLVVALATVLIAALLDRSEATLARTRNSQRAAQGWELMRGVEGWAGAVLLQDASDAPGIDSREDPWAQDMPPIDLPGVRIFGRLRDQGGCFNLNSLHPGDADDAGAIARFERLLRALRLDPAIAEQVADWIDADAIPRSRGAEDAAYLARQPPQRAANQPFVHVSELRLLPGVTPEVYALLAPEVCALPAAAPINLNFASPALWMSLSEAMTPSMAERLARDGQANYASTDEVQRELAQIGLPPVPLAGYAVGTEWFILEAQVIADGIPFLYSSLLHRRPGRVEVIARARGRL</sequence>
<evidence type="ECO:0000256" key="8">
    <source>
        <dbReference type="ARBA" id="ARBA00022989"/>
    </source>
</evidence>
<dbReference type="InterPro" id="IPR005628">
    <property type="entry name" value="GspK"/>
</dbReference>
<name>A0AAW9R166_9GAMM</name>
<dbReference type="AlphaFoldDB" id="A0AAW9R166"/>
<keyword evidence="9 10" id="KW-0472">Membrane</keyword>
<dbReference type="PANTHER" id="PTHR38831">
    <property type="entry name" value="TYPE II SECRETION SYSTEM PROTEIN K"/>
    <property type="match status" value="1"/>
</dbReference>
<proteinExistence type="inferred from homology"/>
<evidence type="ECO:0000256" key="7">
    <source>
        <dbReference type="ARBA" id="ARBA00022927"/>
    </source>
</evidence>
<dbReference type="PIRSF" id="PIRSF002786">
    <property type="entry name" value="XcpX"/>
    <property type="match status" value="1"/>
</dbReference>
<protein>
    <recommendedName>
        <fullName evidence="10">Type II secretion system protein K</fullName>
    </recommendedName>
</protein>
<dbReference type="GO" id="GO:0009306">
    <property type="term" value="P:protein secretion"/>
    <property type="evidence" value="ECO:0007669"/>
    <property type="project" value="InterPro"/>
</dbReference>
<dbReference type="GO" id="GO:0005886">
    <property type="term" value="C:plasma membrane"/>
    <property type="evidence" value="ECO:0007669"/>
    <property type="project" value="UniProtKB-SubCell"/>
</dbReference>
<keyword evidence="5 10" id="KW-0997">Cell inner membrane</keyword>
<evidence type="ECO:0000256" key="4">
    <source>
        <dbReference type="ARBA" id="ARBA00022475"/>
    </source>
</evidence>
<keyword evidence="7" id="KW-0653">Protein transport</keyword>
<keyword evidence="13" id="KW-1185">Reference proteome</keyword>
<dbReference type="InterPro" id="IPR049031">
    <property type="entry name" value="T2SSK_SAM-like_1st"/>
</dbReference>
<dbReference type="EMBL" id="JBBDHC010000002">
    <property type="protein sequence ID" value="MEJ1248459.1"/>
    <property type="molecule type" value="Genomic_DNA"/>
</dbReference>
<evidence type="ECO:0000313" key="13">
    <source>
        <dbReference type="Proteomes" id="UP001364472"/>
    </source>
</evidence>
<evidence type="ECO:0000256" key="6">
    <source>
        <dbReference type="ARBA" id="ARBA00022692"/>
    </source>
</evidence>
<keyword evidence="4 10" id="KW-1003">Cell membrane</keyword>
<dbReference type="SUPFAM" id="SSF158544">
    <property type="entry name" value="GspK insert domain-like"/>
    <property type="match status" value="1"/>
</dbReference>
<evidence type="ECO:0000256" key="10">
    <source>
        <dbReference type="PIRNR" id="PIRNR002786"/>
    </source>
</evidence>
<evidence type="ECO:0000256" key="2">
    <source>
        <dbReference type="ARBA" id="ARBA00007246"/>
    </source>
</evidence>